<name>A0A8T0RJT5_PANVG</name>
<feature type="compositionally biased region" description="Acidic residues" evidence="1">
    <location>
        <begin position="18"/>
        <end position="30"/>
    </location>
</feature>
<dbReference type="EMBL" id="CM029047">
    <property type="protein sequence ID" value="KAG2585023.1"/>
    <property type="molecule type" value="Genomic_DNA"/>
</dbReference>
<accession>A0A8T0RJT5</accession>
<protein>
    <submittedName>
        <fullName evidence="2">Uncharacterized protein</fullName>
    </submittedName>
</protein>
<dbReference type="Proteomes" id="UP000823388">
    <property type="component" value="Chromosome 6K"/>
</dbReference>
<organism evidence="2 3">
    <name type="scientific">Panicum virgatum</name>
    <name type="common">Blackwell switchgrass</name>
    <dbReference type="NCBI Taxonomy" id="38727"/>
    <lineage>
        <taxon>Eukaryota</taxon>
        <taxon>Viridiplantae</taxon>
        <taxon>Streptophyta</taxon>
        <taxon>Embryophyta</taxon>
        <taxon>Tracheophyta</taxon>
        <taxon>Spermatophyta</taxon>
        <taxon>Magnoliopsida</taxon>
        <taxon>Liliopsida</taxon>
        <taxon>Poales</taxon>
        <taxon>Poaceae</taxon>
        <taxon>PACMAD clade</taxon>
        <taxon>Panicoideae</taxon>
        <taxon>Panicodae</taxon>
        <taxon>Paniceae</taxon>
        <taxon>Panicinae</taxon>
        <taxon>Panicum</taxon>
        <taxon>Panicum sect. Hiantes</taxon>
    </lineage>
</organism>
<reference evidence="2" key="1">
    <citation type="submission" date="2020-05" db="EMBL/GenBank/DDBJ databases">
        <title>WGS assembly of Panicum virgatum.</title>
        <authorList>
            <person name="Lovell J.T."/>
            <person name="Jenkins J."/>
            <person name="Shu S."/>
            <person name="Juenger T.E."/>
            <person name="Schmutz J."/>
        </authorList>
    </citation>
    <scope>NUCLEOTIDE SEQUENCE</scope>
    <source>
        <strain evidence="2">AP13</strain>
    </source>
</reference>
<comment type="caution">
    <text evidence="2">The sequence shown here is derived from an EMBL/GenBank/DDBJ whole genome shotgun (WGS) entry which is preliminary data.</text>
</comment>
<sequence length="106" mass="11783">MSIPRRRGKEAPPRETGSEESEENVIDESEETSRSYDSDPPYGPDEIGHSQLPGTPTSSQRSPPAKRHARARDRTDIGSVNVLPTKPGRPRRKNKPYTPHSSHAKT</sequence>
<dbReference type="AlphaFoldDB" id="A0A8T0RJT5"/>
<proteinExistence type="predicted"/>
<evidence type="ECO:0000313" key="3">
    <source>
        <dbReference type="Proteomes" id="UP000823388"/>
    </source>
</evidence>
<evidence type="ECO:0000256" key="1">
    <source>
        <dbReference type="SAM" id="MobiDB-lite"/>
    </source>
</evidence>
<feature type="compositionally biased region" description="Polar residues" evidence="1">
    <location>
        <begin position="52"/>
        <end position="62"/>
    </location>
</feature>
<keyword evidence="3" id="KW-1185">Reference proteome</keyword>
<evidence type="ECO:0000313" key="2">
    <source>
        <dbReference type="EMBL" id="KAG2585023.1"/>
    </source>
</evidence>
<gene>
    <name evidence="2" type="ORF">PVAP13_6KG359800</name>
</gene>
<feature type="region of interest" description="Disordered" evidence="1">
    <location>
        <begin position="1"/>
        <end position="106"/>
    </location>
</feature>